<organism evidence="2 3">
    <name type="scientific">Methylophaga lonarensis MPL</name>
    <dbReference type="NCBI Taxonomy" id="1286106"/>
    <lineage>
        <taxon>Bacteria</taxon>
        <taxon>Pseudomonadati</taxon>
        <taxon>Pseudomonadota</taxon>
        <taxon>Gammaproteobacteria</taxon>
        <taxon>Thiotrichales</taxon>
        <taxon>Piscirickettsiaceae</taxon>
        <taxon>Methylophaga</taxon>
    </lineage>
</organism>
<evidence type="ECO:0000313" key="2">
    <source>
        <dbReference type="EMBL" id="EMR12609.1"/>
    </source>
</evidence>
<dbReference type="RefSeq" id="WP_009726834.1">
    <property type="nucleotide sequence ID" value="NZ_APHR01000049.1"/>
</dbReference>
<dbReference type="InterPro" id="IPR036895">
    <property type="entry name" value="Uracil-DNA_glycosylase-like_sf"/>
</dbReference>
<dbReference type="AlphaFoldDB" id="M7PQ73"/>
<dbReference type="SMART" id="SM00987">
    <property type="entry name" value="UreE_C"/>
    <property type="match status" value="1"/>
</dbReference>
<evidence type="ECO:0000259" key="1">
    <source>
        <dbReference type="SMART" id="SM00986"/>
    </source>
</evidence>
<dbReference type="SMART" id="SM00986">
    <property type="entry name" value="UDG"/>
    <property type="match status" value="1"/>
</dbReference>
<dbReference type="STRING" id="1286106.MPL1_09320"/>
<evidence type="ECO:0000313" key="3">
    <source>
        <dbReference type="Proteomes" id="UP000012019"/>
    </source>
</evidence>
<reference evidence="2 3" key="1">
    <citation type="journal article" date="2013" name="Genome Announc.">
        <title>Draft Genome Sequence of Methylophaga lonarensis MPLT, a Haloalkaliphilic (Non-Methane-Utilizing) Methylotroph.</title>
        <authorList>
            <person name="Shetty S.A."/>
            <person name="Marathe N.P."/>
            <person name="Munot H."/>
            <person name="Antony C.P."/>
            <person name="Dhotre D.P."/>
            <person name="Murrell J.C."/>
            <person name="Shouche Y.S."/>
        </authorList>
    </citation>
    <scope>NUCLEOTIDE SEQUENCE [LARGE SCALE GENOMIC DNA]</scope>
    <source>
        <strain evidence="2 3">MPL</strain>
    </source>
</reference>
<dbReference type="OrthoDB" id="9799921at2"/>
<dbReference type="SUPFAM" id="SSF52141">
    <property type="entry name" value="Uracil-DNA glycosylase-like"/>
    <property type="match status" value="1"/>
</dbReference>
<dbReference type="InterPro" id="IPR005122">
    <property type="entry name" value="Uracil-DNA_glycosylase-like"/>
</dbReference>
<comment type="caution">
    <text evidence="2">The sequence shown here is derived from an EMBL/GenBank/DDBJ whole genome shotgun (WGS) entry which is preliminary data.</text>
</comment>
<gene>
    <name evidence="2" type="ORF">MPL1_09320</name>
</gene>
<dbReference type="Gene3D" id="3.40.470.10">
    <property type="entry name" value="Uracil-DNA glycosylase-like domain"/>
    <property type="match status" value="1"/>
</dbReference>
<accession>M7PQ73</accession>
<dbReference type="EMBL" id="APHR01000049">
    <property type="protein sequence ID" value="EMR12609.1"/>
    <property type="molecule type" value="Genomic_DNA"/>
</dbReference>
<dbReference type="InterPro" id="IPR026353">
    <property type="entry name" value="Hypoxan-DNA_Glyclase"/>
</dbReference>
<dbReference type="Proteomes" id="UP000012019">
    <property type="component" value="Unassembled WGS sequence"/>
</dbReference>
<name>M7PQ73_9GAMM</name>
<dbReference type="eggNOG" id="COG3663">
    <property type="taxonomic scope" value="Bacteria"/>
</dbReference>
<dbReference type="PATRIC" id="fig|1286106.3.peg.1871"/>
<protein>
    <submittedName>
        <fullName evidence="2">G:T/U mismatch-specific uracil/thymine DNA-glycosylase</fullName>
    </submittedName>
</protein>
<dbReference type="NCBIfam" id="TIGR04274">
    <property type="entry name" value="hypoxanDNAglyco"/>
    <property type="match status" value="1"/>
</dbReference>
<keyword evidence="3" id="KW-1185">Reference proteome</keyword>
<dbReference type="Pfam" id="PF03167">
    <property type="entry name" value="UDG"/>
    <property type="match status" value="1"/>
</dbReference>
<sequence length="171" mass="19208">MTENLDYGFAPISHSTAKVLILGSMPGQRSLHQQQYYAHPRNAFWPIMQQIFGIDAQLPYQQRCLQLSHQGIALWDVLMACQRPGSLDQNIQTDSIITNPIGSFLNEHPHIRCIFFNGGSAEQLFKKFVLAGLSPDQQAITRLKLPSTSPAHAAVNLDEKARVWRQALTDI</sequence>
<feature type="domain" description="Uracil-DNA glycosylase-like" evidence="1">
    <location>
        <begin position="10"/>
        <end position="168"/>
    </location>
</feature>
<dbReference type="CDD" id="cd10032">
    <property type="entry name" value="UDG-F6_HDG"/>
    <property type="match status" value="1"/>
</dbReference>
<proteinExistence type="predicted"/>